<evidence type="ECO:0000313" key="4">
    <source>
        <dbReference type="EMBL" id="MEG9476225.1"/>
    </source>
</evidence>
<dbReference type="Pfam" id="PF07361">
    <property type="entry name" value="Cytochrom_B562"/>
    <property type="match status" value="1"/>
</dbReference>
<evidence type="ECO:0000256" key="1">
    <source>
        <dbReference type="ARBA" id="ARBA00005523"/>
    </source>
</evidence>
<dbReference type="RefSeq" id="WP_334254337.1">
    <property type="nucleotide sequence ID" value="NZ_JBAJJM010000010.1"/>
</dbReference>
<dbReference type="EMBL" id="JBAJJM010000010">
    <property type="protein sequence ID" value="MEG9476225.1"/>
    <property type="molecule type" value="Genomic_DNA"/>
</dbReference>
<dbReference type="InterPro" id="IPR009155">
    <property type="entry name" value="Cyt_b562"/>
</dbReference>
<evidence type="ECO:0000256" key="3">
    <source>
        <dbReference type="SAM" id="SignalP"/>
    </source>
</evidence>
<sequence length="125" mass="13188">MLKLKTLFVAATLGVAAISAQAGLKDDMQGILGAVKEMAASTTSEQYIKAADAFVANAASAQNTLPIDFNTNDAKAVEGYKKGLQDVIDVANEGKKLAAEGKLAEAKALLAKLEELKNHNHKLYK</sequence>
<dbReference type="Proteomes" id="UP001432017">
    <property type="component" value="Unassembled WGS sequence"/>
</dbReference>
<dbReference type="SUPFAM" id="SSF47175">
    <property type="entry name" value="Cytochromes"/>
    <property type="match status" value="1"/>
</dbReference>
<keyword evidence="5" id="KW-1185">Reference proteome</keyword>
<keyword evidence="2 3" id="KW-0732">Signal</keyword>
<dbReference type="InterPro" id="IPR010980">
    <property type="entry name" value="Cyt_c/b562"/>
</dbReference>
<evidence type="ECO:0000313" key="5">
    <source>
        <dbReference type="Proteomes" id="UP001432017"/>
    </source>
</evidence>
<reference evidence="4" key="1">
    <citation type="submission" date="2023-12" db="EMBL/GenBank/DDBJ databases">
        <title>Mannheima indologenes sp. nov. proposed for Clade V organisms of Mannheimia.</title>
        <authorList>
            <person name="Christensen H."/>
        </authorList>
    </citation>
    <scope>NUCLEOTIDE SEQUENCE</scope>
    <source>
        <strain evidence="4">M14.4</strain>
    </source>
</reference>
<protein>
    <submittedName>
        <fullName evidence="4">Cytochrome b562</fullName>
    </submittedName>
</protein>
<feature type="signal peptide" evidence="3">
    <location>
        <begin position="1"/>
        <end position="22"/>
    </location>
</feature>
<evidence type="ECO:0000256" key="2">
    <source>
        <dbReference type="ARBA" id="ARBA00022729"/>
    </source>
</evidence>
<organism evidence="4 5">
    <name type="scientific">Mannheimia indoligenes</name>
    <dbReference type="NCBI Taxonomy" id="3103145"/>
    <lineage>
        <taxon>Bacteria</taxon>
        <taxon>Pseudomonadati</taxon>
        <taxon>Pseudomonadota</taxon>
        <taxon>Gammaproteobacteria</taxon>
        <taxon>Pasteurellales</taxon>
        <taxon>Pasteurellaceae</taxon>
        <taxon>Mannheimia</taxon>
    </lineage>
</organism>
<comment type="similarity">
    <text evidence="1">Belongs to the cytochrome b562 family.</text>
</comment>
<dbReference type="Gene3D" id="1.20.120.10">
    <property type="entry name" value="Cytochrome c/b562"/>
    <property type="match status" value="1"/>
</dbReference>
<comment type="caution">
    <text evidence="4">The sequence shown here is derived from an EMBL/GenBank/DDBJ whole genome shotgun (WGS) entry which is preliminary data.</text>
</comment>
<name>A0ABU7ZFS7_9PAST</name>
<gene>
    <name evidence="4" type="ORF">V6W77_08060</name>
</gene>
<feature type="chain" id="PRO_5045569431" evidence="3">
    <location>
        <begin position="23"/>
        <end position="125"/>
    </location>
</feature>
<proteinExistence type="inferred from homology"/>
<accession>A0ABU7ZFS7</accession>